<keyword evidence="3" id="KW-1185">Reference proteome</keyword>
<feature type="compositionally biased region" description="Polar residues" evidence="1">
    <location>
        <begin position="989"/>
        <end position="1039"/>
    </location>
</feature>
<evidence type="ECO:0000313" key="2">
    <source>
        <dbReference type="EMBL" id="KAJ7717914.1"/>
    </source>
</evidence>
<reference evidence="2" key="1">
    <citation type="submission" date="2023-03" db="EMBL/GenBank/DDBJ databases">
        <title>Massive genome expansion in bonnet fungi (Mycena s.s.) driven by repeated elements and novel gene families across ecological guilds.</title>
        <authorList>
            <consortium name="Lawrence Berkeley National Laboratory"/>
            <person name="Harder C.B."/>
            <person name="Miyauchi S."/>
            <person name="Viragh M."/>
            <person name="Kuo A."/>
            <person name="Thoen E."/>
            <person name="Andreopoulos B."/>
            <person name="Lu D."/>
            <person name="Skrede I."/>
            <person name="Drula E."/>
            <person name="Henrissat B."/>
            <person name="Morin E."/>
            <person name="Kohler A."/>
            <person name="Barry K."/>
            <person name="LaButti K."/>
            <person name="Morin E."/>
            <person name="Salamov A."/>
            <person name="Lipzen A."/>
            <person name="Mereny Z."/>
            <person name="Hegedus B."/>
            <person name="Baldrian P."/>
            <person name="Stursova M."/>
            <person name="Weitz H."/>
            <person name="Taylor A."/>
            <person name="Grigoriev I.V."/>
            <person name="Nagy L.G."/>
            <person name="Martin F."/>
            <person name="Kauserud H."/>
        </authorList>
    </citation>
    <scope>NUCLEOTIDE SEQUENCE</scope>
    <source>
        <strain evidence="2">CBHHK188m</strain>
    </source>
</reference>
<feature type="region of interest" description="Disordered" evidence="1">
    <location>
        <begin position="178"/>
        <end position="232"/>
    </location>
</feature>
<feature type="compositionally biased region" description="Polar residues" evidence="1">
    <location>
        <begin position="183"/>
        <end position="192"/>
    </location>
</feature>
<sequence>MHPNAEPRSKHTPADQEYLDSLSTRQLIDFRNCLFSPTYIALNATRFLDYEWVDIGELRRYLQHMTTNSGFDASTTRLSTIPAPVLIKIETTPQSVLPRPASIVKLEPHAISVPTSLSVDIKMRALNEDGREVFELLSDSEPDADEPDSDLEVIDALQCMSRSSSAFPLTDADHFSDGDKAVTSESSSSNVADANHFTDHDFDSGEPDTGSGAALGSNDDASDLEESETVWQDDGTSLVRTGKFRLTQKLSVERIEYRVGPAVIYPIHRTPTAIVVDLTDAIYRGPANKELYTLNTIIMNADNDSWEWLGGSRDGPKVTFVPGEEAIDCQRIRYKCKGAYACSELDTALRSVVRFELDLAPRNAIIAAQQETRRREGNTQEERVAIFMTNVRRAKCLAVDSQGNKCRGGPVLKPKCQASSRAHQYFVGCSGWTPKFEKGHRFHPIPDQVDENLLANALAGLPLTDDPTKDTPPCSGLIHPHTGLKKKTCPHTHIINGMQVQGKIRNYSCEATRTIYVPTDPSILKVLIVHNKTGHNHPIPTLTKASFGHKDTYRQCIEANGVLGATVAKIDNSPSTKQLLKGKTPAAHAAPLHNKRVKQDLLRAAKLEKYPNGLGLEAIRPMWHEELIKPLPERYIHSYIETKKGETIIVTFVPYLLKLLDDPGVTSFDGDTTYKGIEGKVNEWELTIFAKVVRRAASILRAYINGASADFFEQLFDELQHVKLMVTGKPIALKKFVRDGNLDVMNVDMDGAQVIGFCRSVMKYNDPKYSGIPNDTPPEKIAPEFIKLCWRHGKEPINDFESLVSAEQFARIKDVFYIDSKELLAEFSSFLYGLGIKKITDWWKHKEIHDWIIPCLVKSQSRIPADVWDSTPSTTNTNEAQHHWTNSLTGIRLPPVEALESRRKVDMNVAQEIQMSLQTGILSNSNNEFSHCMARNSQRQAATARRAREKASTGKRAKSKATAPVVSASSSGRVKRAKQRKNVPVPPVQSESDSSFTPNAPVQLELAQSESDNSLTPYAPVQPTQSESSNHLTTTQSEQGPIPFNCVQHPVDPGFCFDFDSLLATLENPDLSFFAPETTSSSQLSTFDPTIDRAVFGLPGGSLNTLMPSSFSTPTTDPLDAFMAMCEFSGILSDNTASNFASGAPFNDELPSLPPPPPESPPDLAAPPSLAVERPSEPVQRSRRVRQEVDETNIIHSTRTRAPTTRKRIADEELSDRPQKKGKSKQATQG</sequence>
<organism evidence="2 3">
    <name type="scientific">Mycena maculata</name>
    <dbReference type="NCBI Taxonomy" id="230809"/>
    <lineage>
        <taxon>Eukaryota</taxon>
        <taxon>Fungi</taxon>
        <taxon>Dikarya</taxon>
        <taxon>Basidiomycota</taxon>
        <taxon>Agaricomycotina</taxon>
        <taxon>Agaricomycetes</taxon>
        <taxon>Agaricomycetidae</taxon>
        <taxon>Agaricales</taxon>
        <taxon>Marasmiineae</taxon>
        <taxon>Mycenaceae</taxon>
        <taxon>Mycena</taxon>
    </lineage>
</organism>
<comment type="caution">
    <text evidence="2">The sequence shown here is derived from an EMBL/GenBank/DDBJ whole genome shotgun (WGS) entry which is preliminary data.</text>
</comment>
<gene>
    <name evidence="2" type="ORF">DFH07DRAFT_338901</name>
</gene>
<feature type="compositionally biased region" description="Basic and acidic residues" evidence="1">
    <location>
        <begin position="1208"/>
        <end position="1219"/>
    </location>
</feature>
<accession>A0AAD7HDY5</accession>
<dbReference type="AlphaFoldDB" id="A0AAD7HDY5"/>
<feature type="compositionally biased region" description="Pro residues" evidence="1">
    <location>
        <begin position="1152"/>
        <end position="1165"/>
    </location>
</feature>
<feature type="compositionally biased region" description="Polar residues" evidence="1">
    <location>
        <begin position="1194"/>
        <end position="1203"/>
    </location>
</feature>
<protein>
    <submittedName>
        <fullName evidence="2">Uncharacterized protein</fullName>
    </submittedName>
</protein>
<name>A0AAD7HDY5_9AGAR</name>
<evidence type="ECO:0000256" key="1">
    <source>
        <dbReference type="SAM" id="MobiDB-lite"/>
    </source>
</evidence>
<dbReference type="Proteomes" id="UP001215280">
    <property type="component" value="Unassembled WGS sequence"/>
</dbReference>
<feature type="region of interest" description="Disordered" evidence="1">
    <location>
        <begin position="933"/>
        <end position="1043"/>
    </location>
</feature>
<feature type="compositionally biased region" description="Basic residues" evidence="1">
    <location>
        <begin position="945"/>
        <end position="959"/>
    </location>
</feature>
<feature type="region of interest" description="Disordered" evidence="1">
    <location>
        <begin position="1142"/>
        <end position="1230"/>
    </location>
</feature>
<dbReference type="EMBL" id="JARJLG010000312">
    <property type="protein sequence ID" value="KAJ7717914.1"/>
    <property type="molecule type" value="Genomic_DNA"/>
</dbReference>
<evidence type="ECO:0000313" key="3">
    <source>
        <dbReference type="Proteomes" id="UP001215280"/>
    </source>
</evidence>
<feature type="compositionally biased region" description="Low complexity" evidence="1">
    <location>
        <begin position="934"/>
        <end position="944"/>
    </location>
</feature>
<proteinExistence type="predicted"/>